<dbReference type="Proteomes" id="UP000063953">
    <property type="component" value="Chromosome"/>
</dbReference>
<dbReference type="Pfam" id="PF04463">
    <property type="entry name" value="2-thiour_desulf"/>
    <property type="match status" value="1"/>
</dbReference>
<dbReference type="PANTHER" id="PTHR30087">
    <property type="entry name" value="INNER MEMBRANE PROTEIN"/>
    <property type="match status" value="1"/>
</dbReference>
<name>A0A0K1XCL2_9GAMM</name>
<feature type="domain" description="DUF1722" evidence="1">
    <location>
        <begin position="200"/>
        <end position="314"/>
    </location>
</feature>
<dbReference type="PANTHER" id="PTHR30087:SF0">
    <property type="entry name" value="INNER MEMBRANE PROTEIN"/>
    <property type="match status" value="1"/>
</dbReference>
<accession>A0A0K1XCL2</accession>
<dbReference type="InterPro" id="IPR013560">
    <property type="entry name" value="DUF1722"/>
</dbReference>
<keyword evidence="3" id="KW-1185">Reference proteome</keyword>
<evidence type="ECO:0000313" key="2">
    <source>
        <dbReference type="EMBL" id="AKX58933.1"/>
    </source>
</evidence>
<dbReference type="PATRIC" id="fig|1698449.3.peg.505"/>
<sequence length="320" mass="36321">MPAQPPNPRISLAISSCLTGAKVRYNAAHKYSALCMEHLQPWVEWLPLCPEMAIGLGAPRPPIQQQQPSAKAITALDVVNVQTPSISHGVALQHYAQQVAQQLQQHAVAGYVLMQKSPSCALSSSTIFYPQGQLSAQPGFFIRCLQQHLPLLPMIEQQQLAQPELQLHFFYRVQCYYQWQQLIQQPLQPAALYHFHSRYKYLLMARDPACYKRLGQQLAMAAKQPLSGEFLAHYIHQLLQALALPAQRGREYNALLHIKGYLKQLTASETQQLDTALSAFQQQQQTLPQVLLLFQQLLARYPQPYLQQQVLLFPWLPLLS</sequence>
<reference evidence="2 3" key="1">
    <citation type="journal article" date="2015" name="Genome Announc.">
        <title>Genome Sequences of Oblitimonas alkaliphila gen. nov. sp. nov. (Proposed), a Novel Bacterium of the Pseudomonadaceae Family.</title>
        <authorList>
            <person name="Lauer A.C."/>
            <person name="Nicholson A.C."/>
            <person name="Humrighouse B.W."/>
            <person name="Emery B."/>
            <person name="Drobish A."/>
            <person name="Juieng P."/>
            <person name="Loparev V."/>
            <person name="McQuiston J.R."/>
        </authorList>
    </citation>
    <scope>NUCLEOTIDE SEQUENCE [LARGE SCALE GENOMIC DNA]</scope>
    <source>
        <strain evidence="2 3">E5571</strain>
    </source>
</reference>
<organism evidence="2 3">
    <name type="scientific">Thiopseudomonas alkaliphila</name>
    <dbReference type="NCBI Taxonomy" id="1697053"/>
    <lineage>
        <taxon>Bacteria</taxon>
        <taxon>Pseudomonadati</taxon>
        <taxon>Pseudomonadota</taxon>
        <taxon>Gammaproteobacteria</taxon>
        <taxon>Pseudomonadales</taxon>
        <taxon>Pseudomonadaceae</taxon>
        <taxon>Thiopseudomonas</taxon>
    </lineage>
</organism>
<gene>
    <name evidence="2" type="ORF">AKN88_02520</name>
</gene>
<dbReference type="Pfam" id="PF08349">
    <property type="entry name" value="DUF1722"/>
    <property type="match status" value="1"/>
</dbReference>
<dbReference type="STRING" id="1697053.AKN87_04495"/>
<protein>
    <recommendedName>
        <fullName evidence="1">DUF1722 domain-containing protein</fullName>
    </recommendedName>
</protein>
<evidence type="ECO:0000259" key="1">
    <source>
        <dbReference type="Pfam" id="PF08349"/>
    </source>
</evidence>
<proteinExistence type="predicted"/>
<dbReference type="InterPro" id="IPR007553">
    <property type="entry name" value="2-thiour_desulf"/>
</dbReference>
<dbReference type="EMBL" id="CP012365">
    <property type="protein sequence ID" value="AKX58933.1"/>
    <property type="molecule type" value="Genomic_DNA"/>
</dbReference>
<dbReference type="RefSeq" id="WP_053099845.1">
    <property type="nucleotide sequence ID" value="NZ_CP012365.1"/>
</dbReference>
<evidence type="ECO:0000313" key="3">
    <source>
        <dbReference type="Proteomes" id="UP000063953"/>
    </source>
</evidence>
<dbReference type="AlphaFoldDB" id="A0A0K1XCL2"/>